<keyword evidence="5 7" id="KW-1133">Transmembrane helix</keyword>
<evidence type="ECO:0000256" key="3">
    <source>
        <dbReference type="ARBA" id="ARBA00022475"/>
    </source>
</evidence>
<feature type="domain" description="ABC transmembrane type-1" evidence="8">
    <location>
        <begin position="137"/>
        <end position="351"/>
    </location>
</feature>
<reference evidence="9 10" key="1">
    <citation type="submission" date="2016-03" db="EMBL/GenBank/DDBJ databases">
        <title>Genome sequence of Pontibacter sp. nov., of the family cytophagaceae, isolated from marine sediment of the Yellow Sea, China.</title>
        <authorList>
            <person name="Zhang G."/>
            <person name="Zhang R."/>
        </authorList>
    </citation>
    <scope>NUCLEOTIDE SEQUENCE [LARGE SCALE GENOMIC DNA]</scope>
    <source>
        <strain evidence="9 10">S10-8</strain>
    </source>
</reference>
<dbReference type="PANTHER" id="PTHR43163:SF6">
    <property type="entry name" value="DIPEPTIDE TRANSPORT SYSTEM PERMEASE PROTEIN DPPB-RELATED"/>
    <property type="match status" value="1"/>
</dbReference>
<dbReference type="PANTHER" id="PTHR43163">
    <property type="entry name" value="DIPEPTIDE TRANSPORT SYSTEM PERMEASE PROTEIN DPPB-RELATED"/>
    <property type="match status" value="1"/>
</dbReference>
<feature type="transmembrane region" description="Helical" evidence="7">
    <location>
        <begin position="141"/>
        <end position="161"/>
    </location>
</feature>
<evidence type="ECO:0000256" key="1">
    <source>
        <dbReference type="ARBA" id="ARBA00004651"/>
    </source>
</evidence>
<feature type="transmembrane region" description="Helical" evidence="7">
    <location>
        <begin position="173"/>
        <end position="198"/>
    </location>
</feature>
<evidence type="ECO:0000256" key="6">
    <source>
        <dbReference type="ARBA" id="ARBA00023136"/>
    </source>
</evidence>
<dbReference type="SUPFAM" id="SSF161098">
    <property type="entry name" value="MetI-like"/>
    <property type="match status" value="1"/>
</dbReference>
<dbReference type="InterPro" id="IPR000515">
    <property type="entry name" value="MetI-like"/>
</dbReference>
<dbReference type="STRING" id="1797110.A3841_05435"/>
<feature type="transmembrane region" description="Helical" evidence="7">
    <location>
        <begin position="332"/>
        <end position="358"/>
    </location>
</feature>
<name>A0A1Q5P8X4_9BACT</name>
<dbReference type="CDD" id="cd06261">
    <property type="entry name" value="TM_PBP2"/>
    <property type="match status" value="1"/>
</dbReference>
<accession>A0A1Q5P8X4</accession>
<comment type="caution">
    <text evidence="9">The sequence shown here is derived from an EMBL/GenBank/DDBJ whole genome shotgun (WGS) entry which is preliminary data.</text>
</comment>
<evidence type="ECO:0000256" key="4">
    <source>
        <dbReference type="ARBA" id="ARBA00022692"/>
    </source>
</evidence>
<dbReference type="InterPro" id="IPR035906">
    <property type="entry name" value="MetI-like_sf"/>
</dbReference>
<evidence type="ECO:0000256" key="7">
    <source>
        <dbReference type="RuleBase" id="RU363032"/>
    </source>
</evidence>
<dbReference type="Proteomes" id="UP000186551">
    <property type="component" value="Unassembled WGS sequence"/>
</dbReference>
<keyword evidence="3" id="KW-1003">Cell membrane</keyword>
<evidence type="ECO:0000259" key="8">
    <source>
        <dbReference type="PROSITE" id="PS50928"/>
    </source>
</evidence>
<evidence type="ECO:0000256" key="5">
    <source>
        <dbReference type="ARBA" id="ARBA00022989"/>
    </source>
</evidence>
<protein>
    <recommendedName>
        <fullName evidence="8">ABC transmembrane type-1 domain-containing protein</fullName>
    </recommendedName>
</protein>
<feature type="transmembrane region" description="Helical" evidence="7">
    <location>
        <begin position="286"/>
        <end position="312"/>
    </location>
</feature>
<organism evidence="9 10">
    <name type="scientific">Pontibacter flavimaris</name>
    <dbReference type="NCBI Taxonomy" id="1797110"/>
    <lineage>
        <taxon>Bacteria</taxon>
        <taxon>Pseudomonadati</taxon>
        <taxon>Bacteroidota</taxon>
        <taxon>Cytophagia</taxon>
        <taxon>Cytophagales</taxon>
        <taxon>Hymenobacteraceae</taxon>
        <taxon>Pontibacter</taxon>
    </lineage>
</organism>
<proteinExistence type="inferred from homology"/>
<gene>
    <name evidence="9" type="ORF">A3841_05435</name>
</gene>
<keyword evidence="4 7" id="KW-0812">Transmembrane</keyword>
<dbReference type="GO" id="GO:0055085">
    <property type="term" value="P:transmembrane transport"/>
    <property type="evidence" value="ECO:0007669"/>
    <property type="project" value="InterPro"/>
</dbReference>
<keyword evidence="6 7" id="KW-0472">Membrane</keyword>
<dbReference type="EMBL" id="LVWA01000012">
    <property type="protein sequence ID" value="OKL38592.1"/>
    <property type="molecule type" value="Genomic_DNA"/>
</dbReference>
<evidence type="ECO:0000313" key="10">
    <source>
        <dbReference type="Proteomes" id="UP000186551"/>
    </source>
</evidence>
<keyword evidence="2 7" id="KW-0813">Transport</keyword>
<dbReference type="AlphaFoldDB" id="A0A1Q5P8X4"/>
<feature type="transmembrane region" description="Helical" evidence="7">
    <location>
        <begin position="229"/>
        <end position="247"/>
    </location>
</feature>
<dbReference type="PROSITE" id="PS50928">
    <property type="entry name" value="ABC_TM1"/>
    <property type="match status" value="1"/>
</dbReference>
<dbReference type="Gene3D" id="1.10.3720.10">
    <property type="entry name" value="MetI-like"/>
    <property type="match status" value="1"/>
</dbReference>
<comment type="similarity">
    <text evidence="7">Belongs to the binding-protein-dependent transport system permease family.</text>
</comment>
<comment type="subcellular location">
    <subcellularLocation>
        <location evidence="1 7">Cell membrane</location>
        <topology evidence="1 7">Multi-pass membrane protein</topology>
    </subcellularLocation>
</comment>
<sequence length="367" mass="41203">MLLAIPTLWLLGTLVFLLSRMLPGSFGEERFLNPEASFYSQSSQGSREAAFIEYRQRTGQHLPLFYFSFPPVSQPNPHPEAAEEQPSPSSYSYLLPQFTWNGTSNQYHRWLSGILTGDFSTSYRTGQPVLEMIWNSIGNTFWLLLAAMVVTLALALELSILMAKKRMQWLRRLLLPSLFVVDSIPMLVLALLLLVLLANPDFLQLFPVYGMGYYVSESLSIWQAMGQRIQFMALPLLALVLVNLPYITNQVYSSLKASLQAAYTRTARAKGLPEHLVIRRHALRNALLPLITIVSDFFPALVSGSILVETIYAIPGIGRLLIESVLARDYPVLVAIILLVLVVRIVAYALADTAYAWADPRIKRKLA</sequence>
<keyword evidence="10" id="KW-1185">Reference proteome</keyword>
<evidence type="ECO:0000313" key="9">
    <source>
        <dbReference type="EMBL" id="OKL38592.1"/>
    </source>
</evidence>
<dbReference type="Pfam" id="PF00528">
    <property type="entry name" value="BPD_transp_1"/>
    <property type="match status" value="1"/>
</dbReference>
<evidence type="ECO:0000256" key="2">
    <source>
        <dbReference type="ARBA" id="ARBA00022448"/>
    </source>
</evidence>
<dbReference type="GO" id="GO:0005886">
    <property type="term" value="C:plasma membrane"/>
    <property type="evidence" value="ECO:0007669"/>
    <property type="project" value="UniProtKB-SubCell"/>
</dbReference>